<dbReference type="EMBL" id="JBEQCT010000007">
    <property type="protein sequence ID" value="MFM2486107.1"/>
    <property type="molecule type" value="Genomic_DNA"/>
</dbReference>
<keyword evidence="4" id="KW-1185">Reference proteome</keyword>
<dbReference type="SMART" id="SM00450">
    <property type="entry name" value="RHOD"/>
    <property type="match status" value="1"/>
</dbReference>
<organism evidence="3 4">
    <name type="scientific">Celerinatantimonas yamalensis</name>
    <dbReference type="NCBI Taxonomy" id="559956"/>
    <lineage>
        <taxon>Bacteria</taxon>
        <taxon>Pseudomonadati</taxon>
        <taxon>Pseudomonadota</taxon>
        <taxon>Gammaproteobacteria</taxon>
        <taxon>Celerinatantimonadaceae</taxon>
        <taxon>Celerinatantimonas</taxon>
    </lineage>
</organism>
<feature type="domain" description="Rhodanese" evidence="2">
    <location>
        <begin position="50"/>
        <end position="141"/>
    </location>
</feature>
<feature type="transmembrane region" description="Helical" evidence="1">
    <location>
        <begin position="12"/>
        <end position="31"/>
    </location>
</feature>
<evidence type="ECO:0000256" key="1">
    <source>
        <dbReference type="SAM" id="Phobius"/>
    </source>
</evidence>
<dbReference type="InterPro" id="IPR001763">
    <property type="entry name" value="Rhodanese-like_dom"/>
</dbReference>
<keyword evidence="1" id="KW-1133">Transmembrane helix</keyword>
<dbReference type="SUPFAM" id="SSF52821">
    <property type="entry name" value="Rhodanese/Cell cycle control phosphatase"/>
    <property type="match status" value="1"/>
</dbReference>
<comment type="caution">
    <text evidence="3">The sequence shown here is derived from an EMBL/GenBank/DDBJ whole genome shotgun (WGS) entry which is preliminary data.</text>
</comment>
<evidence type="ECO:0000313" key="4">
    <source>
        <dbReference type="Proteomes" id="UP001629953"/>
    </source>
</evidence>
<dbReference type="InterPro" id="IPR050229">
    <property type="entry name" value="GlpE_sulfurtransferase"/>
</dbReference>
<evidence type="ECO:0000259" key="2">
    <source>
        <dbReference type="PROSITE" id="PS50206"/>
    </source>
</evidence>
<keyword evidence="1" id="KW-0472">Membrane</keyword>
<dbReference type="PROSITE" id="PS50206">
    <property type="entry name" value="RHODANESE_3"/>
    <property type="match status" value="1"/>
</dbReference>
<dbReference type="Gene3D" id="3.40.250.10">
    <property type="entry name" value="Rhodanese-like domain"/>
    <property type="match status" value="1"/>
</dbReference>
<dbReference type="Pfam" id="PF00581">
    <property type="entry name" value="Rhodanese"/>
    <property type="match status" value="1"/>
</dbReference>
<evidence type="ECO:0000313" key="3">
    <source>
        <dbReference type="EMBL" id="MFM2486107.1"/>
    </source>
</evidence>
<accession>A0ABW9G8T3</accession>
<protein>
    <submittedName>
        <fullName evidence="3">Rhodanese-like domain-containing protein</fullName>
    </submittedName>
</protein>
<dbReference type="CDD" id="cd00158">
    <property type="entry name" value="RHOD"/>
    <property type="match status" value="1"/>
</dbReference>
<name>A0ABW9G8T3_9GAMM</name>
<reference evidence="3 4" key="1">
    <citation type="journal article" date="2013" name="Int. J. Syst. Evol. Microbiol.">
        <title>Celerinatantimonas yamalensis sp. nov., a cold-adapted diazotrophic bacterium from a cold permafrost brine.</title>
        <authorList>
            <person name="Shcherbakova V."/>
            <person name="Chuvilskaya N."/>
            <person name="Rivkina E."/>
            <person name="Demidov N."/>
            <person name="Uchaeva V."/>
            <person name="Suetin S."/>
            <person name="Suzina N."/>
            <person name="Gilichinsky D."/>
        </authorList>
    </citation>
    <scope>NUCLEOTIDE SEQUENCE [LARGE SCALE GENOMIC DNA]</scope>
    <source>
        <strain evidence="3 4">C7</strain>
    </source>
</reference>
<dbReference type="PANTHER" id="PTHR43031:SF18">
    <property type="entry name" value="RHODANESE-RELATED SULFURTRANSFERASES"/>
    <property type="match status" value="1"/>
</dbReference>
<keyword evidence="1" id="KW-0812">Transmembrane</keyword>
<dbReference type="PANTHER" id="PTHR43031">
    <property type="entry name" value="FAD-DEPENDENT OXIDOREDUCTASE"/>
    <property type="match status" value="1"/>
</dbReference>
<sequence>MQQIIEFVHLHPMLCLMWGVLLVAVVYSYLLPLISGVKGVPYQQVTQLINRHDAVVLDIRPAEQYRKGHIAGAVNAPQSQLKADQLSAYDKYREQPLVVVCDMGNKASSVARTFTKAGFKEVYYLQGGMGAWTGANLPLVKK</sequence>
<proteinExistence type="predicted"/>
<dbReference type="RefSeq" id="WP_408624389.1">
    <property type="nucleotide sequence ID" value="NZ_JBEQCT010000007.1"/>
</dbReference>
<dbReference type="Proteomes" id="UP001629953">
    <property type="component" value="Unassembled WGS sequence"/>
</dbReference>
<dbReference type="InterPro" id="IPR036873">
    <property type="entry name" value="Rhodanese-like_dom_sf"/>
</dbReference>
<gene>
    <name evidence="3" type="ORF">ABUE30_13730</name>
</gene>